<keyword evidence="3" id="KW-1185">Reference proteome</keyword>
<organism evidence="2 3">
    <name type="scientific">Durusdinium trenchii</name>
    <dbReference type="NCBI Taxonomy" id="1381693"/>
    <lineage>
        <taxon>Eukaryota</taxon>
        <taxon>Sar</taxon>
        <taxon>Alveolata</taxon>
        <taxon>Dinophyceae</taxon>
        <taxon>Suessiales</taxon>
        <taxon>Symbiodiniaceae</taxon>
        <taxon>Durusdinium</taxon>
    </lineage>
</organism>
<dbReference type="EMBL" id="CAXAMN010024242">
    <property type="protein sequence ID" value="CAK9084855.1"/>
    <property type="molecule type" value="Genomic_DNA"/>
</dbReference>
<sequence length="1501" mass="165999">MADRACYSRVTFLTADDVKRLDGPCPKGNLARRPKPAKYVKMIKQLADAVEKAPFQMRAAAEYLRGWVEESQRLAPSLDISFMSTSVPDIITPALSGSPRPDALSDSDVEEPPVVRLKTGWEDSSKLSDSGSDDGAELTLTWQEPDPVNDVLAEMPGLRVAGRDMPVRMAEVFAGCGALSKEMSRRGFVTKAVDFLLGGPEHDMSNDGVCQTLGDEFLKYTYVHFAPPCNTFSAARYPKLRTKQYPLGLPEHQDDPQLRLANKIIENMSKMAKRLADNYVIVSIENPRSSVLWHHPKIVALQAQARAHGFWDTVDLDYCQFGMEYKKATRLLTVQHNRFPEEEGPSFLSCLAKNVCKTISKMGKRASGGGGNVSARSAKKAKSEDGIGELVDKERDTIAHLPWWDDVMKSLDEMMVSHDGLPNFFMARFPDLDSRKEFAQELSQAFPLPDGECLSNDFTPGIKTWAIWQGCFHIQGGNKGVVISEYMKNLVMLILTQGCKTDATRTPGVEFPVLQPLVPAYFEVEWKTASIVPKTYECQGLAFTKGWTRSLGFLTAAYLILKHELVEFYQKSLPNQYRSFCVLKGLVPENARSELDCITANRDLTMASVQTRSKPNAFNALHQLQRRLKHGETVEQVIGHMETGKSLKSIFGLSGAEGAAVFNLVHHLPTACKNIYERGVAEFGIVKGPITHAGLGCHAMRVNFAPDLIASDWSANMKNTQSSLLLVAERIVGDFKALPPGLRKSAGAPEVQRLTRIARAWEICLNKFSGLVPHKTMVEELPILKDMFAKRVFDDWLHNLTEECPAEINLGSVPEFHKVLCKHQSSIEKEAVERAKSLQLQVQTATFQKMEDDLERDTKALKEWSAQELQRKQSWNSIVLTHKRRRYVKGLAAVRDFASTSLRVKTVEVPALEMEIASFRSSADTVHSVPLEKRLLLMVLDFTAPPSLSEIDALVQAGCNVLHQDIRNAMLVLFPQKYSGQSSKANLAAARRIEDMLLKCNANIDCDIALHYTVEGMHANDRRQLGARARLVYSDSLAGDSPWMNGLGARGKVSEIPLIRIKEMKRLCQPGAVGDIVESWNLSPAERVQQKGPKAVLKIAQVLLDGMTGLGPDHRLDLVELQLGGVPDWVEGSWQMKSTWASQPDKPQVAYGGFCRDMAIYKSIQGHLEATLMQEWWELQHVAGPPEPTDSAPVDKPVLSLASWDGESPSLSDIVLSKFDNDETYSSKWNAKVSEFREFVASTVAPLLEASVSSDTGGATPKGGSGGPDMSVAPYVPCTPEVTLPAIPISEMRLFTVKAVPKLPALHIMKDYTVFMSLDMDGVHKNTSTLSIGPCELLGFNIGDIQSSDATVDLENVIQWKCSSDVEKVAVQLDDPSSTRELMTIAEVRFKAFQKNLPDLGDGVEVEAFMRCTIQPKLDGNVIYTPQALSDSQLAGGVLKRAAAGAAFLGRLSKLTSLKSTKMVWDSVLKSEPPATLRPTKPKFYLMKSITLEPGLFYQLK</sequence>
<evidence type="ECO:0000256" key="1">
    <source>
        <dbReference type="SAM" id="MobiDB-lite"/>
    </source>
</evidence>
<reference evidence="2 3" key="1">
    <citation type="submission" date="2024-02" db="EMBL/GenBank/DDBJ databases">
        <authorList>
            <person name="Chen Y."/>
            <person name="Shah S."/>
            <person name="Dougan E. K."/>
            <person name="Thang M."/>
            <person name="Chan C."/>
        </authorList>
    </citation>
    <scope>NUCLEOTIDE SEQUENCE [LARGE SCALE GENOMIC DNA]</scope>
</reference>
<feature type="region of interest" description="Disordered" evidence="1">
    <location>
        <begin position="93"/>
        <end position="143"/>
    </location>
</feature>
<accession>A0ABP0Q9D2</accession>
<evidence type="ECO:0008006" key="4">
    <source>
        <dbReference type="Google" id="ProtNLM"/>
    </source>
</evidence>
<gene>
    <name evidence="2" type="ORF">CCMP2556_LOCUS41238</name>
</gene>
<dbReference type="Proteomes" id="UP001642484">
    <property type="component" value="Unassembled WGS sequence"/>
</dbReference>
<protein>
    <recommendedName>
        <fullName evidence="4">DNA (cytosine-5-)-methyltransferase</fullName>
    </recommendedName>
</protein>
<comment type="caution">
    <text evidence="2">The sequence shown here is derived from an EMBL/GenBank/DDBJ whole genome shotgun (WGS) entry which is preliminary data.</text>
</comment>
<name>A0ABP0Q9D2_9DINO</name>
<proteinExistence type="predicted"/>
<evidence type="ECO:0000313" key="2">
    <source>
        <dbReference type="EMBL" id="CAK9084855.1"/>
    </source>
</evidence>
<evidence type="ECO:0000313" key="3">
    <source>
        <dbReference type="Proteomes" id="UP001642484"/>
    </source>
</evidence>